<dbReference type="RefSeq" id="WP_282200596.1">
    <property type="nucleotide sequence ID" value="NZ_BOQE01000001.1"/>
</dbReference>
<dbReference type="InterPro" id="IPR001109">
    <property type="entry name" value="Hydrogenase_HupF/HypC"/>
</dbReference>
<evidence type="ECO:0000313" key="2">
    <source>
        <dbReference type="EMBL" id="GIM47640.1"/>
    </source>
</evidence>
<sequence length="82" mass="8527">MTNDGGLEQFGRRTLADDGCSTCGDVAVPVKVIAVHGGEAVVEDRLGKRATVAIDFVPGIKVGDILLVHMGVALGRALEVRL</sequence>
<dbReference type="Gene3D" id="2.30.30.140">
    <property type="match status" value="1"/>
</dbReference>
<keyword evidence="3" id="KW-1185">Reference proteome</keyword>
<dbReference type="SUPFAM" id="SSF159127">
    <property type="entry name" value="HupF/HypC-like"/>
    <property type="match status" value="1"/>
</dbReference>
<accession>A0AAV4LIQ8</accession>
<evidence type="ECO:0000256" key="1">
    <source>
        <dbReference type="ARBA" id="ARBA00006018"/>
    </source>
</evidence>
<name>A0AAV4LIQ8_9BACL</name>
<evidence type="ECO:0000313" key="3">
    <source>
        <dbReference type="Proteomes" id="UP001057291"/>
    </source>
</evidence>
<comment type="caution">
    <text evidence="2">The sequence shown here is derived from an EMBL/GenBank/DDBJ whole genome shotgun (WGS) entry which is preliminary data.</text>
</comment>
<organism evidence="2 3">
    <name type="scientific">Collibacillus ludicampi</name>
    <dbReference type="NCBI Taxonomy" id="2771369"/>
    <lineage>
        <taxon>Bacteria</taxon>
        <taxon>Bacillati</taxon>
        <taxon>Bacillota</taxon>
        <taxon>Bacilli</taxon>
        <taxon>Bacillales</taxon>
        <taxon>Alicyclobacillaceae</taxon>
        <taxon>Collibacillus</taxon>
    </lineage>
</organism>
<proteinExistence type="inferred from homology"/>
<dbReference type="EMBL" id="BOQE01000001">
    <property type="protein sequence ID" value="GIM47640.1"/>
    <property type="molecule type" value="Genomic_DNA"/>
</dbReference>
<gene>
    <name evidence="2" type="ORF">DNHGIG_31890</name>
</gene>
<reference evidence="2" key="1">
    <citation type="journal article" date="2023" name="Int. J. Syst. Evol. Microbiol.">
        <title>Collibacillus ludicampi gen. nov., sp. nov., a new soil bacterium of the family Alicyclobacillaceae.</title>
        <authorList>
            <person name="Jojima T."/>
            <person name="Ioku Y."/>
            <person name="Fukuta Y."/>
            <person name="Shirasaka N."/>
            <person name="Matsumura Y."/>
            <person name="Mori M."/>
        </authorList>
    </citation>
    <scope>NUCLEOTIDE SEQUENCE</scope>
    <source>
        <strain evidence="2">TP075</strain>
    </source>
</reference>
<evidence type="ECO:0008006" key="4">
    <source>
        <dbReference type="Google" id="ProtNLM"/>
    </source>
</evidence>
<dbReference type="AlphaFoldDB" id="A0AAV4LIQ8"/>
<protein>
    <recommendedName>
        <fullName evidence="4">Hydrogenase maturation protein</fullName>
    </recommendedName>
</protein>
<dbReference type="Pfam" id="PF01455">
    <property type="entry name" value="HupF_HypC"/>
    <property type="match status" value="1"/>
</dbReference>
<dbReference type="Proteomes" id="UP001057291">
    <property type="component" value="Unassembled WGS sequence"/>
</dbReference>
<comment type="similarity">
    <text evidence="1">Belongs to the HupF/HypC family.</text>
</comment>